<name>A0A9Q3D816_9BASI</name>
<evidence type="ECO:0000313" key="1">
    <source>
        <dbReference type="EMBL" id="MBW0496280.1"/>
    </source>
</evidence>
<reference evidence="1" key="1">
    <citation type="submission" date="2021-03" db="EMBL/GenBank/DDBJ databases">
        <title>Draft genome sequence of rust myrtle Austropuccinia psidii MF-1, a brazilian biotype.</title>
        <authorList>
            <person name="Quecine M.C."/>
            <person name="Pachon D.M.R."/>
            <person name="Bonatelli M.L."/>
            <person name="Correr F.H."/>
            <person name="Franceschini L.M."/>
            <person name="Leite T.F."/>
            <person name="Margarido G.R.A."/>
            <person name="Almeida C.A."/>
            <person name="Ferrarezi J.A."/>
            <person name="Labate C.A."/>
        </authorList>
    </citation>
    <scope>NUCLEOTIDE SEQUENCE</scope>
    <source>
        <strain evidence="1">MF-1</strain>
    </source>
</reference>
<comment type="caution">
    <text evidence="1">The sequence shown here is derived from an EMBL/GenBank/DDBJ whole genome shotgun (WGS) entry which is preliminary data.</text>
</comment>
<dbReference type="EMBL" id="AVOT02013530">
    <property type="protein sequence ID" value="MBW0496280.1"/>
    <property type="molecule type" value="Genomic_DNA"/>
</dbReference>
<accession>A0A9Q3D816</accession>
<keyword evidence="2" id="KW-1185">Reference proteome</keyword>
<dbReference type="GO" id="GO:0003676">
    <property type="term" value="F:nucleic acid binding"/>
    <property type="evidence" value="ECO:0007669"/>
    <property type="project" value="InterPro"/>
</dbReference>
<dbReference type="AlphaFoldDB" id="A0A9Q3D816"/>
<dbReference type="Proteomes" id="UP000765509">
    <property type="component" value="Unassembled WGS sequence"/>
</dbReference>
<evidence type="ECO:0008006" key="3">
    <source>
        <dbReference type="Google" id="ProtNLM"/>
    </source>
</evidence>
<dbReference type="Gene3D" id="3.30.420.10">
    <property type="entry name" value="Ribonuclease H-like superfamily/Ribonuclease H"/>
    <property type="match status" value="1"/>
</dbReference>
<protein>
    <recommendedName>
        <fullName evidence="3">Tc1-like transposase DDE domain-containing protein</fullName>
    </recommendedName>
</protein>
<sequence>MEDGAPIHTAIASQELGDQHQICKLNWPANSPDLDPIKNLWFNIQNIVTHLFNPKKMDKITVDINAVWDYLPFDNLESLLQTLPRRMKMVIGQIGAPTCW</sequence>
<gene>
    <name evidence="1" type="ORF">O181_035995</name>
</gene>
<dbReference type="OrthoDB" id="2753252at2759"/>
<evidence type="ECO:0000313" key="2">
    <source>
        <dbReference type="Proteomes" id="UP000765509"/>
    </source>
</evidence>
<organism evidence="1 2">
    <name type="scientific">Austropuccinia psidii MF-1</name>
    <dbReference type="NCBI Taxonomy" id="1389203"/>
    <lineage>
        <taxon>Eukaryota</taxon>
        <taxon>Fungi</taxon>
        <taxon>Dikarya</taxon>
        <taxon>Basidiomycota</taxon>
        <taxon>Pucciniomycotina</taxon>
        <taxon>Pucciniomycetes</taxon>
        <taxon>Pucciniales</taxon>
        <taxon>Sphaerophragmiaceae</taxon>
        <taxon>Austropuccinia</taxon>
    </lineage>
</organism>
<dbReference type="InterPro" id="IPR036397">
    <property type="entry name" value="RNaseH_sf"/>
</dbReference>
<proteinExistence type="predicted"/>